<proteinExistence type="predicted"/>
<comment type="caution">
    <text evidence="2">The sequence shown here is derived from an EMBL/GenBank/DDBJ whole genome shotgun (WGS) entry which is preliminary data.</text>
</comment>
<organism evidence="2 3">
    <name type="scientific">Microtetraspora malaysiensis</name>
    <dbReference type="NCBI Taxonomy" id="161358"/>
    <lineage>
        <taxon>Bacteria</taxon>
        <taxon>Bacillati</taxon>
        <taxon>Actinomycetota</taxon>
        <taxon>Actinomycetes</taxon>
        <taxon>Streptosporangiales</taxon>
        <taxon>Streptosporangiaceae</taxon>
        <taxon>Microtetraspora</taxon>
    </lineage>
</organism>
<keyword evidence="1" id="KW-0472">Membrane</keyword>
<keyword evidence="1" id="KW-1133">Transmembrane helix</keyword>
<reference evidence="2 3" key="1">
    <citation type="submission" date="2024-10" db="EMBL/GenBank/DDBJ databases">
        <title>The Natural Products Discovery Center: Release of the First 8490 Sequenced Strains for Exploring Actinobacteria Biosynthetic Diversity.</title>
        <authorList>
            <person name="Kalkreuter E."/>
            <person name="Kautsar S.A."/>
            <person name="Yang D."/>
            <person name="Bader C.D."/>
            <person name="Teijaro C.N."/>
            <person name="Fluegel L."/>
            <person name="Davis C.M."/>
            <person name="Simpson J.R."/>
            <person name="Lauterbach L."/>
            <person name="Steele A.D."/>
            <person name="Gui C."/>
            <person name="Meng S."/>
            <person name="Li G."/>
            <person name="Viehrig K."/>
            <person name="Ye F."/>
            <person name="Su P."/>
            <person name="Kiefer A.F."/>
            <person name="Nichols A."/>
            <person name="Cepeda A.J."/>
            <person name="Yan W."/>
            <person name="Fan B."/>
            <person name="Jiang Y."/>
            <person name="Adhikari A."/>
            <person name="Zheng C.-J."/>
            <person name="Schuster L."/>
            <person name="Cowan T.M."/>
            <person name="Smanski M.J."/>
            <person name="Chevrette M.G."/>
            <person name="De Carvalho L.P.S."/>
            <person name="Shen B."/>
        </authorList>
    </citation>
    <scope>NUCLEOTIDE SEQUENCE [LARGE SCALE GENOMIC DNA]</scope>
    <source>
        <strain evidence="2 3">NPDC002173</strain>
    </source>
</reference>
<evidence type="ECO:0000256" key="1">
    <source>
        <dbReference type="SAM" id="Phobius"/>
    </source>
</evidence>
<protein>
    <recommendedName>
        <fullName evidence="4">Prolipoprotein signal peptidase</fullName>
    </recommendedName>
</protein>
<dbReference type="Proteomes" id="UP001602013">
    <property type="component" value="Unassembled WGS sequence"/>
</dbReference>
<keyword evidence="3" id="KW-1185">Reference proteome</keyword>
<evidence type="ECO:0008006" key="4">
    <source>
        <dbReference type="Google" id="ProtNLM"/>
    </source>
</evidence>
<accession>A0ABW6SNK4</accession>
<dbReference type="EMBL" id="JBIASD010000004">
    <property type="protein sequence ID" value="MFF3665762.1"/>
    <property type="molecule type" value="Genomic_DNA"/>
</dbReference>
<evidence type="ECO:0000313" key="2">
    <source>
        <dbReference type="EMBL" id="MFF3665762.1"/>
    </source>
</evidence>
<sequence length="76" mass="8235">MRHAIQLFGLYLIVAGISGTIDRLAAQPFLGAILNYFNRVIVPRVDLFTGYEVYANLGLALLGGVIVVAADDRRTA</sequence>
<evidence type="ECO:0000313" key="3">
    <source>
        <dbReference type="Proteomes" id="UP001602013"/>
    </source>
</evidence>
<gene>
    <name evidence="2" type="ORF">ACFYXI_09220</name>
</gene>
<dbReference type="RefSeq" id="WP_387409896.1">
    <property type="nucleotide sequence ID" value="NZ_JBIASD010000004.1"/>
</dbReference>
<feature type="transmembrane region" description="Helical" evidence="1">
    <location>
        <begin position="53"/>
        <end position="70"/>
    </location>
</feature>
<keyword evidence="1" id="KW-0812">Transmembrane</keyword>
<name>A0ABW6SNK4_9ACTN</name>